<reference evidence="11" key="1">
    <citation type="submission" date="2020-06" db="EMBL/GenBank/DDBJ databases">
        <authorList>
            <consortium name="Wellcome Sanger Institute Data Sharing"/>
        </authorList>
    </citation>
    <scope>NUCLEOTIDE SEQUENCE [LARGE SCALE GENOMIC DNA]</scope>
</reference>
<dbReference type="PRINTS" id="PR00421">
    <property type="entry name" value="THIOREDOXIN"/>
</dbReference>
<keyword evidence="8" id="KW-0413">Isomerase</keyword>
<dbReference type="GO" id="GO:0003756">
    <property type="term" value="F:protein disulfide isomerase activity"/>
    <property type="evidence" value="ECO:0007669"/>
    <property type="project" value="UniProtKB-EC"/>
</dbReference>
<evidence type="ECO:0000313" key="11">
    <source>
        <dbReference type="Ensembl" id="ENSGWIP00000012327.1"/>
    </source>
</evidence>
<keyword evidence="9" id="KW-0676">Redox-active center</keyword>
<dbReference type="Proteomes" id="UP000694680">
    <property type="component" value="Chromosome 1"/>
</dbReference>
<keyword evidence="5" id="KW-0677">Repeat</keyword>
<dbReference type="Ensembl" id="ENSGWIT00000013751.1">
    <property type="protein sequence ID" value="ENSGWIP00000012327.1"/>
    <property type="gene ID" value="ENSGWIG00000007179.1"/>
</dbReference>
<dbReference type="InterPro" id="IPR017937">
    <property type="entry name" value="Thioredoxin_CS"/>
</dbReference>
<dbReference type="PROSITE" id="PS51352">
    <property type="entry name" value="THIOREDOXIN_2"/>
    <property type="match status" value="1"/>
</dbReference>
<dbReference type="PANTHER" id="PTHR18929:SF93">
    <property type="entry name" value="PROTEIN DISULFIDE-ISOMERASE A2"/>
    <property type="match status" value="1"/>
</dbReference>
<evidence type="ECO:0000256" key="4">
    <source>
        <dbReference type="ARBA" id="ARBA00022729"/>
    </source>
</evidence>
<accession>A0A8C5DVS1</accession>
<evidence type="ECO:0000256" key="9">
    <source>
        <dbReference type="ARBA" id="ARBA00023284"/>
    </source>
</evidence>
<name>A0A8C5DVS1_GOUWI</name>
<evidence type="ECO:0000256" key="6">
    <source>
        <dbReference type="ARBA" id="ARBA00022824"/>
    </source>
</evidence>
<dbReference type="Pfam" id="PF00085">
    <property type="entry name" value="Thioredoxin"/>
    <property type="match status" value="1"/>
</dbReference>
<dbReference type="InterPro" id="IPR013766">
    <property type="entry name" value="Thioredoxin_domain"/>
</dbReference>
<comment type="similarity">
    <text evidence="2">Belongs to the protein disulfide isomerase family.</text>
</comment>
<proteinExistence type="inferred from homology"/>
<comment type="catalytic activity">
    <reaction evidence="1">
        <text>Catalyzes the rearrangement of -S-S- bonds in proteins.</text>
        <dbReference type="EC" id="5.3.4.1"/>
    </reaction>
</comment>
<reference evidence="11" key="2">
    <citation type="submission" date="2025-08" db="UniProtKB">
        <authorList>
            <consortium name="Ensembl"/>
        </authorList>
    </citation>
    <scope>IDENTIFICATION</scope>
</reference>
<feature type="domain" description="Thioredoxin" evidence="10">
    <location>
        <begin position="25"/>
        <end position="171"/>
    </location>
</feature>
<evidence type="ECO:0000256" key="2">
    <source>
        <dbReference type="ARBA" id="ARBA00006347"/>
    </source>
</evidence>
<dbReference type="GO" id="GO:0006457">
    <property type="term" value="P:protein folding"/>
    <property type="evidence" value="ECO:0007669"/>
    <property type="project" value="TreeGrafter"/>
</dbReference>
<dbReference type="EC" id="5.3.4.1" evidence="3"/>
<protein>
    <recommendedName>
        <fullName evidence="3">protein disulfide-isomerase</fullName>
        <ecNumber evidence="3">5.3.4.1</ecNumber>
    </recommendedName>
</protein>
<evidence type="ECO:0000256" key="1">
    <source>
        <dbReference type="ARBA" id="ARBA00001182"/>
    </source>
</evidence>
<keyword evidence="12" id="KW-1185">Reference proteome</keyword>
<evidence type="ECO:0000256" key="3">
    <source>
        <dbReference type="ARBA" id="ARBA00012723"/>
    </source>
</evidence>
<reference evidence="11" key="3">
    <citation type="submission" date="2025-09" db="UniProtKB">
        <authorList>
            <consortium name="Ensembl"/>
        </authorList>
    </citation>
    <scope>IDENTIFICATION</scope>
</reference>
<organism evidence="11 12">
    <name type="scientific">Gouania willdenowi</name>
    <name type="common">Blunt-snouted clingfish</name>
    <name type="synonym">Lepadogaster willdenowi</name>
    <dbReference type="NCBI Taxonomy" id="441366"/>
    <lineage>
        <taxon>Eukaryota</taxon>
        <taxon>Metazoa</taxon>
        <taxon>Chordata</taxon>
        <taxon>Craniata</taxon>
        <taxon>Vertebrata</taxon>
        <taxon>Euteleostomi</taxon>
        <taxon>Actinopterygii</taxon>
        <taxon>Neopterygii</taxon>
        <taxon>Teleostei</taxon>
        <taxon>Neoteleostei</taxon>
        <taxon>Acanthomorphata</taxon>
        <taxon>Ovalentaria</taxon>
        <taxon>Blenniimorphae</taxon>
        <taxon>Blenniiformes</taxon>
        <taxon>Gobiesocoidei</taxon>
        <taxon>Gobiesocidae</taxon>
        <taxon>Gobiesocinae</taxon>
        <taxon>Gouania</taxon>
    </lineage>
</organism>
<sequence length="180" mass="20507">MDTAKKFSIASEDLTALNLSCCFVSSVLQPYYRSEEIPEDWDKKPVKVLVGKNFDSVTQNSSKNVFVEFYAPWCGHCKELSPIWDQLGEKYADHDDIIIAKMDATANEVEALTIDGFPTLKYFPAGDYFKLFKAYYCIGNLYDMHSFLVFVCFRESSDERVPLNHVAARNCGSALSHLLW</sequence>
<keyword evidence="6" id="KW-0256">Endoplasmic reticulum</keyword>
<dbReference type="FunFam" id="3.40.30.10:FF:000027">
    <property type="entry name" value="protein disulfide-isomerase A2"/>
    <property type="match status" value="1"/>
</dbReference>
<evidence type="ECO:0000256" key="8">
    <source>
        <dbReference type="ARBA" id="ARBA00023235"/>
    </source>
</evidence>
<evidence type="ECO:0000256" key="5">
    <source>
        <dbReference type="ARBA" id="ARBA00022737"/>
    </source>
</evidence>
<dbReference type="SUPFAM" id="SSF52833">
    <property type="entry name" value="Thioredoxin-like"/>
    <property type="match status" value="1"/>
</dbReference>
<evidence type="ECO:0000259" key="10">
    <source>
        <dbReference type="PROSITE" id="PS51352"/>
    </source>
</evidence>
<dbReference type="PROSITE" id="PS00194">
    <property type="entry name" value="THIOREDOXIN_1"/>
    <property type="match status" value="1"/>
</dbReference>
<evidence type="ECO:0000256" key="7">
    <source>
        <dbReference type="ARBA" id="ARBA00023157"/>
    </source>
</evidence>
<dbReference type="Gene3D" id="3.40.30.10">
    <property type="entry name" value="Glutaredoxin"/>
    <property type="match status" value="1"/>
</dbReference>
<dbReference type="CDD" id="cd02995">
    <property type="entry name" value="PDI_a_PDI_a'_C"/>
    <property type="match status" value="1"/>
</dbReference>
<keyword evidence="4" id="KW-0732">Signal</keyword>
<keyword evidence="7" id="KW-1015">Disulfide bond</keyword>
<dbReference type="InterPro" id="IPR036249">
    <property type="entry name" value="Thioredoxin-like_sf"/>
</dbReference>
<evidence type="ECO:0000313" key="12">
    <source>
        <dbReference type="Proteomes" id="UP000694680"/>
    </source>
</evidence>
<dbReference type="GO" id="GO:0005783">
    <property type="term" value="C:endoplasmic reticulum"/>
    <property type="evidence" value="ECO:0007669"/>
    <property type="project" value="TreeGrafter"/>
</dbReference>
<dbReference type="AlphaFoldDB" id="A0A8C5DVS1"/>
<dbReference type="PANTHER" id="PTHR18929">
    <property type="entry name" value="PROTEIN DISULFIDE ISOMERASE"/>
    <property type="match status" value="1"/>
</dbReference>
<dbReference type="GO" id="GO:0034976">
    <property type="term" value="P:response to endoplasmic reticulum stress"/>
    <property type="evidence" value="ECO:0007669"/>
    <property type="project" value="TreeGrafter"/>
</dbReference>